<evidence type="ECO:0000256" key="1">
    <source>
        <dbReference type="ARBA" id="ARBA00006484"/>
    </source>
</evidence>
<dbReference type="GO" id="GO:0016491">
    <property type="term" value="F:oxidoreductase activity"/>
    <property type="evidence" value="ECO:0007669"/>
    <property type="project" value="UniProtKB-KW"/>
</dbReference>
<evidence type="ECO:0000256" key="3">
    <source>
        <dbReference type="RuleBase" id="RU000363"/>
    </source>
</evidence>
<dbReference type="EMBL" id="GU474939">
    <property type="protein sequence ID" value="ADI20282.1"/>
    <property type="molecule type" value="Genomic_DNA"/>
</dbReference>
<dbReference type="InterPro" id="IPR002347">
    <property type="entry name" value="SDR_fam"/>
</dbReference>
<dbReference type="GO" id="GO:0016020">
    <property type="term" value="C:membrane"/>
    <property type="evidence" value="ECO:0007669"/>
    <property type="project" value="TreeGrafter"/>
</dbReference>
<dbReference type="Pfam" id="PF00106">
    <property type="entry name" value="adh_short"/>
    <property type="match status" value="1"/>
</dbReference>
<accession>E0Y0U1</accession>
<dbReference type="Gene3D" id="3.40.50.720">
    <property type="entry name" value="NAD(P)-binding Rossmann-like Domain"/>
    <property type="match status" value="1"/>
</dbReference>
<comment type="similarity">
    <text evidence="1 3">Belongs to the short-chain dehydrogenases/reductases (SDR) family.</text>
</comment>
<dbReference type="CDD" id="cd05233">
    <property type="entry name" value="SDR_c"/>
    <property type="match status" value="1"/>
</dbReference>
<evidence type="ECO:0008006" key="5">
    <source>
        <dbReference type="Google" id="ProtNLM"/>
    </source>
</evidence>
<organism evidence="4">
    <name type="scientific">uncultured Sphingobacterium sp. EB080_L08E11</name>
    <dbReference type="NCBI Taxonomy" id="710992"/>
    <lineage>
        <taxon>Bacteria</taxon>
        <taxon>Pseudomonadati</taxon>
        <taxon>Bacteroidota</taxon>
        <taxon>Sphingobacteriia</taxon>
        <taxon>Sphingobacteriales</taxon>
        <taxon>Sphingobacteriaceae</taxon>
        <taxon>Sphingobacterium</taxon>
        <taxon>environmental samples</taxon>
    </lineage>
</organism>
<protein>
    <recommendedName>
        <fullName evidence="5">Short-chain dehydrogenase</fullName>
    </recommendedName>
</protein>
<dbReference type="SUPFAM" id="SSF51735">
    <property type="entry name" value="NAD(P)-binding Rossmann-fold domains"/>
    <property type="match status" value="1"/>
</dbReference>
<dbReference type="PRINTS" id="PR00081">
    <property type="entry name" value="GDHRDH"/>
</dbReference>
<keyword evidence="2" id="KW-0560">Oxidoreductase</keyword>
<dbReference type="AlphaFoldDB" id="E0Y0U1"/>
<name>E0Y0U1_9SPHI</name>
<proteinExistence type="inferred from homology"/>
<reference evidence="4" key="1">
    <citation type="journal article" date="2011" name="Environ. Microbiol.">
        <title>Time-series analyses of Monterey Bay coastal microbial picoplankton using a 'genome proxy' microarray.</title>
        <authorList>
            <person name="Rich V.I."/>
            <person name="Pham V.D."/>
            <person name="Eppley J."/>
            <person name="Shi Y."/>
            <person name="DeLong E.F."/>
        </authorList>
    </citation>
    <scope>NUCLEOTIDE SEQUENCE</scope>
</reference>
<dbReference type="PANTHER" id="PTHR44196:SF1">
    <property type="entry name" value="DEHYDROGENASE_REDUCTASE SDR FAMILY MEMBER 7B"/>
    <property type="match status" value="1"/>
</dbReference>
<evidence type="ECO:0000313" key="4">
    <source>
        <dbReference type="EMBL" id="ADI20282.1"/>
    </source>
</evidence>
<dbReference type="InterPro" id="IPR036291">
    <property type="entry name" value="NAD(P)-bd_dom_sf"/>
</dbReference>
<sequence>MGVVWITGASRGIGFATTEKFLSNGWQVVVLTRAIEKLEPLIEEYQGQLHICKLDLIQLDKVQLPNLPVDILINNAGALVNKPLSQVSIADLHKSYGVNVFGPYLLIQKLLPQFTEKAHIVNISSVGGIQGSLKFAGLSAYSSAKGAMNVLTECLQAEFEQETQWSFNALALGAVQTEMLKEAFPGLQAPLQPEQLSPFIFMFATTAHLVMRGKVLPVSMSTP</sequence>
<dbReference type="PRINTS" id="PR00080">
    <property type="entry name" value="SDRFAMILY"/>
</dbReference>
<dbReference type="PANTHER" id="PTHR44196">
    <property type="entry name" value="DEHYDROGENASE/REDUCTASE SDR FAMILY MEMBER 7B"/>
    <property type="match status" value="1"/>
</dbReference>
<evidence type="ECO:0000256" key="2">
    <source>
        <dbReference type="ARBA" id="ARBA00023002"/>
    </source>
</evidence>